<evidence type="ECO:0000313" key="7">
    <source>
        <dbReference type="EMBL" id="KAG5463375.1"/>
    </source>
</evidence>
<dbReference type="PANTHER" id="PTHR18934">
    <property type="entry name" value="ATP-DEPENDENT RNA HELICASE"/>
    <property type="match status" value="1"/>
</dbReference>
<keyword evidence="3" id="KW-0378">Hydrolase</keyword>
<evidence type="ECO:0000256" key="6">
    <source>
        <dbReference type="ARBA" id="ARBA00047984"/>
    </source>
</evidence>
<evidence type="ECO:0000256" key="1">
    <source>
        <dbReference type="ARBA" id="ARBA00012552"/>
    </source>
</evidence>
<organism evidence="7 8">
    <name type="scientific">Olpidium bornovanus</name>
    <dbReference type="NCBI Taxonomy" id="278681"/>
    <lineage>
        <taxon>Eukaryota</taxon>
        <taxon>Fungi</taxon>
        <taxon>Fungi incertae sedis</taxon>
        <taxon>Olpidiomycota</taxon>
        <taxon>Olpidiomycotina</taxon>
        <taxon>Olpidiomycetes</taxon>
        <taxon>Olpidiales</taxon>
        <taxon>Olpidiaceae</taxon>
        <taxon>Olpidium</taxon>
    </lineage>
</organism>
<keyword evidence="4" id="KW-0547">Nucleotide-binding</keyword>
<dbReference type="Proteomes" id="UP000673691">
    <property type="component" value="Unassembled WGS sequence"/>
</dbReference>
<accession>A0A8H8A1T9</accession>
<dbReference type="GO" id="GO:0008380">
    <property type="term" value="P:RNA splicing"/>
    <property type="evidence" value="ECO:0007669"/>
    <property type="project" value="UniProtKB-KW"/>
</dbReference>
<dbReference type="GO" id="GO:0016787">
    <property type="term" value="F:hydrolase activity"/>
    <property type="evidence" value="ECO:0007669"/>
    <property type="project" value="UniProtKB-KW"/>
</dbReference>
<protein>
    <recommendedName>
        <fullName evidence="1">RNA helicase</fullName>
        <ecNumber evidence="1">3.6.4.13</ecNumber>
    </recommendedName>
</protein>
<name>A0A8H8A1T9_9FUNG</name>
<feature type="non-terminal residue" evidence="7">
    <location>
        <position position="76"/>
    </location>
</feature>
<dbReference type="OrthoDB" id="2141678at2759"/>
<keyword evidence="5" id="KW-0508">mRNA splicing</keyword>
<dbReference type="GO" id="GO:0003723">
    <property type="term" value="F:RNA binding"/>
    <property type="evidence" value="ECO:0007669"/>
    <property type="project" value="TreeGrafter"/>
</dbReference>
<evidence type="ECO:0000256" key="5">
    <source>
        <dbReference type="ARBA" id="ARBA00023187"/>
    </source>
</evidence>
<dbReference type="GO" id="GO:0003724">
    <property type="term" value="F:RNA helicase activity"/>
    <property type="evidence" value="ECO:0007669"/>
    <property type="project" value="UniProtKB-EC"/>
</dbReference>
<proteinExistence type="predicted"/>
<keyword evidence="8" id="KW-1185">Reference proteome</keyword>
<comment type="catalytic activity">
    <reaction evidence="6">
        <text>ATP + H2O = ADP + phosphate + H(+)</text>
        <dbReference type="Rhea" id="RHEA:13065"/>
        <dbReference type="ChEBI" id="CHEBI:15377"/>
        <dbReference type="ChEBI" id="CHEBI:15378"/>
        <dbReference type="ChEBI" id="CHEBI:30616"/>
        <dbReference type="ChEBI" id="CHEBI:43474"/>
        <dbReference type="ChEBI" id="CHEBI:456216"/>
        <dbReference type="EC" id="3.6.4.13"/>
    </reaction>
</comment>
<dbReference type="EMBL" id="JAEFCI010000696">
    <property type="protein sequence ID" value="KAG5463375.1"/>
    <property type="molecule type" value="Genomic_DNA"/>
</dbReference>
<reference evidence="7 8" key="1">
    <citation type="journal article" name="Sci. Rep.">
        <title>Genome-scale phylogenetic analyses confirm Olpidium as the closest living zoosporic fungus to the non-flagellated, terrestrial fungi.</title>
        <authorList>
            <person name="Chang Y."/>
            <person name="Rochon D."/>
            <person name="Sekimoto S."/>
            <person name="Wang Y."/>
            <person name="Chovatia M."/>
            <person name="Sandor L."/>
            <person name="Salamov A."/>
            <person name="Grigoriev I.V."/>
            <person name="Stajich J.E."/>
            <person name="Spatafora J.W."/>
        </authorList>
    </citation>
    <scope>NUCLEOTIDE SEQUENCE [LARGE SCALE GENOMIC DNA]</scope>
    <source>
        <strain evidence="7">S191</strain>
    </source>
</reference>
<evidence type="ECO:0000256" key="2">
    <source>
        <dbReference type="ARBA" id="ARBA00022664"/>
    </source>
</evidence>
<dbReference type="Pfam" id="PF21010">
    <property type="entry name" value="HA2_C"/>
    <property type="match status" value="1"/>
</dbReference>
<dbReference type="GO" id="GO:0006397">
    <property type="term" value="P:mRNA processing"/>
    <property type="evidence" value="ECO:0007669"/>
    <property type="project" value="UniProtKB-KW"/>
</dbReference>
<keyword evidence="4" id="KW-0067">ATP-binding</keyword>
<evidence type="ECO:0000313" key="8">
    <source>
        <dbReference type="Proteomes" id="UP000673691"/>
    </source>
</evidence>
<sequence length="76" mass="8695">MKTTAFDVAATAVPNVFQRPIDRRKQADEAKAQFAHEQGDHLTLLNAYHAFKSNGEDKDWCFRNYLNHRSLKSADS</sequence>
<dbReference type="AlphaFoldDB" id="A0A8H8A1T9"/>
<keyword evidence="4" id="KW-0347">Helicase</keyword>
<comment type="caution">
    <text evidence="7">The sequence shown here is derived from an EMBL/GenBank/DDBJ whole genome shotgun (WGS) entry which is preliminary data.</text>
</comment>
<dbReference type="EC" id="3.6.4.13" evidence="1"/>
<evidence type="ECO:0000256" key="4">
    <source>
        <dbReference type="ARBA" id="ARBA00022806"/>
    </source>
</evidence>
<dbReference type="PANTHER" id="PTHR18934:SF109">
    <property type="entry name" value="ATP-DEPENDENT RNA HELICASE DHX15 HOMOLOG"/>
    <property type="match status" value="1"/>
</dbReference>
<keyword evidence="2" id="KW-0507">mRNA processing</keyword>
<evidence type="ECO:0000256" key="3">
    <source>
        <dbReference type="ARBA" id="ARBA00022801"/>
    </source>
</evidence>
<gene>
    <name evidence="7" type="ORF">BJ554DRAFT_8080</name>
</gene>